<dbReference type="Proteomes" id="UP000199513">
    <property type="component" value="Unassembled WGS sequence"/>
</dbReference>
<sequence>MKIPKSYRYYKLEDLANILHISDQTYIDMLEPLLPAEPSDFLKELIRRNLPLPMPNEKAKSELLIMPILVEMWVKNQEFKPFSGFSLNIDPQKGLKGVCDFLVSTNPYGNRIQAPVVSIFEAKNDNLEDWYGQCGAEMYAARIFNEREGNNITIIHGAVTNGFTWQFLKLEKQILYIDSQRYGIANLPQLLGAIQKVYDFYKSK</sequence>
<dbReference type="OrthoDB" id="874732at2"/>
<name>A0A1I2JH30_9BACT</name>
<proteinExistence type="predicted"/>
<evidence type="ECO:0000313" key="2">
    <source>
        <dbReference type="Proteomes" id="UP000199513"/>
    </source>
</evidence>
<protein>
    <recommendedName>
        <fullName evidence="3">Type I restriction enzyme R protein N terminus (HSDR_N)</fullName>
    </recommendedName>
</protein>
<keyword evidence="2" id="KW-1185">Reference proteome</keyword>
<reference evidence="1 2" key="1">
    <citation type="submission" date="2016-10" db="EMBL/GenBank/DDBJ databases">
        <authorList>
            <person name="de Groot N.N."/>
        </authorList>
    </citation>
    <scope>NUCLEOTIDE SEQUENCE [LARGE SCALE GENOMIC DNA]</scope>
    <source>
        <strain>GEY</strain>
        <strain evidence="2">DSM 9560</strain>
    </source>
</reference>
<gene>
    <name evidence="1" type="ORF">SAMN04488541_105013</name>
</gene>
<evidence type="ECO:0000313" key="1">
    <source>
        <dbReference type="EMBL" id="SFF53300.1"/>
    </source>
</evidence>
<dbReference type="STRING" id="1003.SAMN04488541_105013"/>
<organism evidence="1 2">
    <name type="scientific">Thermoflexibacter ruber</name>
    <dbReference type="NCBI Taxonomy" id="1003"/>
    <lineage>
        <taxon>Bacteria</taxon>
        <taxon>Pseudomonadati</taxon>
        <taxon>Bacteroidota</taxon>
        <taxon>Cytophagia</taxon>
        <taxon>Cytophagales</taxon>
        <taxon>Thermoflexibacteraceae</taxon>
        <taxon>Thermoflexibacter</taxon>
    </lineage>
</organism>
<dbReference type="EMBL" id="FONY01000050">
    <property type="protein sequence ID" value="SFF53300.1"/>
    <property type="molecule type" value="Genomic_DNA"/>
</dbReference>
<dbReference type="AlphaFoldDB" id="A0A1I2JH30"/>
<dbReference type="RefSeq" id="WP_091549178.1">
    <property type="nucleotide sequence ID" value="NZ_FONY01000050.1"/>
</dbReference>
<evidence type="ECO:0008006" key="3">
    <source>
        <dbReference type="Google" id="ProtNLM"/>
    </source>
</evidence>
<accession>A0A1I2JH30</accession>